<evidence type="ECO:0008006" key="3">
    <source>
        <dbReference type="Google" id="ProtNLM"/>
    </source>
</evidence>
<dbReference type="EMBL" id="VJMF01000078">
    <property type="protein sequence ID" value="TRL28976.1"/>
    <property type="molecule type" value="Genomic_DNA"/>
</dbReference>
<dbReference type="Proteomes" id="UP000316781">
    <property type="component" value="Unassembled WGS sequence"/>
</dbReference>
<organism evidence="1 2">
    <name type="scientific">Methylosinus sporium</name>
    <dbReference type="NCBI Taxonomy" id="428"/>
    <lineage>
        <taxon>Bacteria</taxon>
        <taxon>Pseudomonadati</taxon>
        <taxon>Pseudomonadota</taxon>
        <taxon>Alphaproteobacteria</taxon>
        <taxon>Hyphomicrobiales</taxon>
        <taxon>Methylocystaceae</taxon>
        <taxon>Methylosinus</taxon>
    </lineage>
</organism>
<comment type="caution">
    <text evidence="1">The sequence shown here is derived from an EMBL/GenBank/DDBJ whole genome shotgun (WGS) entry which is preliminary data.</text>
</comment>
<evidence type="ECO:0000313" key="2">
    <source>
        <dbReference type="Proteomes" id="UP000316781"/>
    </source>
</evidence>
<sequence>MASYREIQDYIRASNGFVAQTCWIAHVASDYGLTKRIAHNRLTPGERAKPCPLGKRPAIEAALRHFRMI</sequence>
<reference evidence="1 2" key="1">
    <citation type="submission" date="2019-07" db="EMBL/GenBank/DDBJ databases">
        <title>Ln-dependent methylotrophs.</title>
        <authorList>
            <person name="Tani A."/>
        </authorList>
    </citation>
    <scope>NUCLEOTIDE SEQUENCE [LARGE SCALE GENOMIC DNA]</scope>
    <source>
        <strain evidence="1 2">SM89A</strain>
    </source>
</reference>
<evidence type="ECO:0000313" key="1">
    <source>
        <dbReference type="EMBL" id="TRL28976.1"/>
    </source>
</evidence>
<dbReference type="AlphaFoldDB" id="A0A549SH98"/>
<accession>A0A549SH98</accession>
<proteinExistence type="predicted"/>
<protein>
    <recommendedName>
        <fullName evidence="3">RNA methyltransferase</fullName>
    </recommendedName>
</protein>
<gene>
    <name evidence="1" type="ORF">FM996_18040</name>
</gene>
<name>A0A549SH98_METSR</name>